<dbReference type="EMBL" id="CP006868">
    <property type="protein sequence ID" value="UXD21938.1"/>
    <property type="molecule type" value="Genomic_DNA"/>
</dbReference>
<dbReference type="PANTHER" id="PTHR11365">
    <property type="entry name" value="5-OXOPROLINASE RELATED"/>
    <property type="match status" value="1"/>
</dbReference>
<dbReference type="InterPro" id="IPR003692">
    <property type="entry name" value="Hydantoinase_B"/>
</dbReference>
<proteinExistence type="predicted"/>
<sequence>MDNLKVGIIQRALSYIAEEMGIVLRNSSMSPNIRERLDMSCALLTDDGRIAAQAEHIPVHLGSLAWASKRILNAIEAKIGELGVGDVIIMNDPYLTGTHLNDVTVITKSPLGWVINKAHHVDVGGPVPGSLNPRARTLYEEGLVIEPTLIAKSWEVDEKVLNELASQVRVPKVFRSDVKAQIASLREGVRRINELLERYSKELILNSIDSFIESSRALYSKHLSEFEGIEGFGETILETPLKDVKIGVRLKIEDDLLKVDFSPTDDEVPLNVNAVEGIPYAATSFFLKALTVPEGPVDQGLYDSIDVKTREGSLLNPHYPAAVGAGNLETSQRALEALLIALASATDKAPSCGPGTMANVVISTKNKVYYETNGGGGSSTSREDGENAVQWGMTNTMNTPIEVLEQELPILFLQYRVRRGSGGYGRRKGGDGLIRSWKALERIKVTVMMSRTKYPSPGVKASPGKPGNVRIVKKQTEYLIGGYDTVELEPDDVFIIETPGGGGHV</sequence>
<accession>A0A977KA94</accession>
<dbReference type="KEGG" id="ipc:IPA_09800"/>
<dbReference type="GO" id="GO:0006749">
    <property type="term" value="P:glutathione metabolic process"/>
    <property type="evidence" value="ECO:0007669"/>
    <property type="project" value="TreeGrafter"/>
</dbReference>
<name>A0A977KA94_9CREN</name>
<protein>
    <submittedName>
        <fullName evidence="2">5-oxoprolinase</fullName>
    </submittedName>
</protein>
<organism evidence="2 3">
    <name type="scientific">Ignicoccus pacificus DSM 13166</name>
    <dbReference type="NCBI Taxonomy" id="940294"/>
    <lineage>
        <taxon>Archaea</taxon>
        <taxon>Thermoproteota</taxon>
        <taxon>Thermoprotei</taxon>
        <taxon>Desulfurococcales</taxon>
        <taxon>Desulfurococcaceae</taxon>
        <taxon>Ignicoccus</taxon>
    </lineage>
</organism>
<reference evidence="2" key="1">
    <citation type="submission" date="2013-11" db="EMBL/GenBank/DDBJ databases">
        <title>Comparative genomics of Ignicoccus.</title>
        <authorList>
            <person name="Podar M."/>
        </authorList>
    </citation>
    <scope>NUCLEOTIDE SEQUENCE</scope>
    <source>
        <strain evidence="2">DSM 13166</strain>
    </source>
</reference>
<gene>
    <name evidence="2" type="ORF">IPA_09800</name>
</gene>
<evidence type="ECO:0000313" key="2">
    <source>
        <dbReference type="EMBL" id="UXD21938.1"/>
    </source>
</evidence>
<dbReference type="GO" id="GO:0005829">
    <property type="term" value="C:cytosol"/>
    <property type="evidence" value="ECO:0007669"/>
    <property type="project" value="TreeGrafter"/>
</dbReference>
<evidence type="ECO:0000313" key="3">
    <source>
        <dbReference type="Proteomes" id="UP001063698"/>
    </source>
</evidence>
<feature type="domain" description="Hydantoinase B/oxoprolinase" evidence="1">
    <location>
        <begin position="2"/>
        <end position="503"/>
    </location>
</feature>
<dbReference type="GO" id="GO:0017168">
    <property type="term" value="F:5-oxoprolinase (ATP-hydrolyzing) activity"/>
    <property type="evidence" value="ECO:0007669"/>
    <property type="project" value="TreeGrafter"/>
</dbReference>
<dbReference type="Pfam" id="PF02538">
    <property type="entry name" value="Hydantoinase_B"/>
    <property type="match status" value="1"/>
</dbReference>
<evidence type="ECO:0000259" key="1">
    <source>
        <dbReference type="Pfam" id="PF02538"/>
    </source>
</evidence>
<keyword evidence="3" id="KW-1185">Reference proteome</keyword>
<dbReference type="Proteomes" id="UP001063698">
    <property type="component" value="Chromosome"/>
</dbReference>
<dbReference type="AlphaFoldDB" id="A0A977KA94"/>
<dbReference type="InterPro" id="IPR045079">
    <property type="entry name" value="Oxoprolinase-like"/>
</dbReference>
<dbReference type="PANTHER" id="PTHR11365:SF23">
    <property type="entry name" value="HYPOTHETICAL 5-OXOPROLINASE (EUROFUNG)-RELATED"/>
    <property type="match status" value="1"/>
</dbReference>